<comment type="similarity">
    <text evidence="1 6">Belongs to the XseB family.</text>
</comment>
<dbReference type="PANTHER" id="PTHR34137:SF1">
    <property type="entry name" value="EXODEOXYRIBONUCLEASE 7 SMALL SUBUNIT"/>
    <property type="match status" value="1"/>
</dbReference>
<dbReference type="SUPFAM" id="SSF116842">
    <property type="entry name" value="XseB-like"/>
    <property type="match status" value="1"/>
</dbReference>
<dbReference type="GO" id="GO:0005829">
    <property type="term" value="C:cytosol"/>
    <property type="evidence" value="ECO:0007669"/>
    <property type="project" value="TreeGrafter"/>
</dbReference>
<gene>
    <name evidence="6" type="primary">xseB</name>
    <name evidence="8" type="ordered locus">Plabr_0865</name>
</gene>
<dbReference type="PANTHER" id="PTHR34137">
    <property type="entry name" value="EXODEOXYRIBONUCLEASE 7 SMALL SUBUNIT"/>
    <property type="match status" value="1"/>
</dbReference>
<comment type="subcellular location">
    <subcellularLocation>
        <location evidence="6">Cytoplasm</location>
    </subcellularLocation>
</comment>
<dbReference type="RefSeq" id="WP_013627228.1">
    <property type="nucleotide sequence ID" value="NC_015174.1"/>
</dbReference>
<evidence type="ECO:0000256" key="1">
    <source>
        <dbReference type="ARBA" id="ARBA00009998"/>
    </source>
</evidence>
<evidence type="ECO:0000256" key="3">
    <source>
        <dbReference type="ARBA" id="ARBA00022722"/>
    </source>
</evidence>
<dbReference type="GO" id="GO:0006308">
    <property type="term" value="P:DNA catabolic process"/>
    <property type="evidence" value="ECO:0007669"/>
    <property type="project" value="UniProtKB-UniRule"/>
</dbReference>
<dbReference type="Proteomes" id="UP000006860">
    <property type="component" value="Chromosome"/>
</dbReference>
<protein>
    <recommendedName>
        <fullName evidence="6">Exodeoxyribonuclease 7 small subunit</fullName>
        <ecNumber evidence="6">3.1.11.6</ecNumber>
    </recommendedName>
    <alternativeName>
        <fullName evidence="6">Exodeoxyribonuclease VII small subunit</fullName>
        <shortName evidence="6">Exonuclease VII small subunit</shortName>
    </alternativeName>
</protein>
<dbReference type="eggNOG" id="COG1722">
    <property type="taxonomic scope" value="Bacteria"/>
</dbReference>
<organism evidence="8 9">
    <name type="scientific">Rubinisphaera brasiliensis (strain ATCC 49424 / DSM 5305 / JCM 21570 / IAM 15109 / NBRC 103401 / IFAM 1448)</name>
    <name type="common">Planctomyces brasiliensis</name>
    <dbReference type="NCBI Taxonomy" id="756272"/>
    <lineage>
        <taxon>Bacteria</taxon>
        <taxon>Pseudomonadati</taxon>
        <taxon>Planctomycetota</taxon>
        <taxon>Planctomycetia</taxon>
        <taxon>Planctomycetales</taxon>
        <taxon>Planctomycetaceae</taxon>
        <taxon>Rubinisphaera</taxon>
    </lineage>
</organism>
<reference evidence="9" key="1">
    <citation type="submission" date="2011-02" db="EMBL/GenBank/DDBJ databases">
        <title>The complete genome of Planctomyces brasiliensis DSM 5305.</title>
        <authorList>
            <person name="Lucas S."/>
            <person name="Copeland A."/>
            <person name="Lapidus A."/>
            <person name="Bruce D."/>
            <person name="Goodwin L."/>
            <person name="Pitluck S."/>
            <person name="Kyrpides N."/>
            <person name="Mavromatis K."/>
            <person name="Pagani I."/>
            <person name="Ivanova N."/>
            <person name="Ovchinnikova G."/>
            <person name="Lu M."/>
            <person name="Detter J.C."/>
            <person name="Han C."/>
            <person name="Land M."/>
            <person name="Hauser L."/>
            <person name="Markowitz V."/>
            <person name="Cheng J.-F."/>
            <person name="Hugenholtz P."/>
            <person name="Woyke T."/>
            <person name="Wu D."/>
            <person name="Tindall B."/>
            <person name="Pomrenke H.G."/>
            <person name="Brambilla E."/>
            <person name="Klenk H.-P."/>
            <person name="Eisen J.A."/>
        </authorList>
    </citation>
    <scope>NUCLEOTIDE SEQUENCE [LARGE SCALE GENOMIC DNA]</scope>
    <source>
        <strain evidence="9">ATCC 49424 / DSM 5305 / JCM 21570 / NBRC 103401 / IFAM 1448</strain>
    </source>
</reference>
<sequence>MAPKKKPAKTDQPGFEESLEQLQTIVQQLEDGSLGLEEALLQYEQGTSLLRRCYQILQTAEQKIELLTGMDAEGNPECEPFDGSATLQQREQTAGRRKQSGGKEPAAEKNKPSLFGEADD</sequence>
<dbReference type="HAMAP" id="MF_00337">
    <property type="entry name" value="Exonuc_7_S"/>
    <property type="match status" value="1"/>
</dbReference>
<evidence type="ECO:0000256" key="2">
    <source>
        <dbReference type="ARBA" id="ARBA00022490"/>
    </source>
</evidence>
<dbReference type="HOGENOM" id="CLU_2047988_0_0_0"/>
<keyword evidence="9" id="KW-1185">Reference proteome</keyword>
<dbReference type="AlphaFoldDB" id="F0SI99"/>
<dbReference type="GO" id="GO:0009318">
    <property type="term" value="C:exodeoxyribonuclease VII complex"/>
    <property type="evidence" value="ECO:0007669"/>
    <property type="project" value="UniProtKB-UniRule"/>
</dbReference>
<keyword evidence="3 6" id="KW-0540">Nuclease</keyword>
<comment type="catalytic activity">
    <reaction evidence="6">
        <text>Exonucleolytic cleavage in either 5'- to 3'- or 3'- to 5'-direction to yield nucleoside 5'-phosphates.</text>
        <dbReference type="EC" id="3.1.11.6"/>
    </reaction>
</comment>
<evidence type="ECO:0000256" key="5">
    <source>
        <dbReference type="ARBA" id="ARBA00022839"/>
    </source>
</evidence>
<dbReference type="InterPro" id="IPR037004">
    <property type="entry name" value="Exonuc_VII_ssu_sf"/>
</dbReference>
<dbReference type="Gene3D" id="1.10.287.1040">
    <property type="entry name" value="Exonuclease VII, small subunit"/>
    <property type="match status" value="1"/>
</dbReference>
<dbReference type="GO" id="GO:0008855">
    <property type="term" value="F:exodeoxyribonuclease VII activity"/>
    <property type="evidence" value="ECO:0007669"/>
    <property type="project" value="UniProtKB-UniRule"/>
</dbReference>
<keyword evidence="4 6" id="KW-0378">Hydrolase</keyword>
<name>F0SI99_RUBBR</name>
<dbReference type="NCBIfam" id="NF002140">
    <property type="entry name" value="PRK00977.1-4"/>
    <property type="match status" value="1"/>
</dbReference>
<dbReference type="KEGG" id="pbs:Plabr_0865"/>
<dbReference type="EMBL" id="CP002546">
    <property type="protein sequence ID" value="ADY58488.1"/>
    <property type="molecule type" value="Genomic_DNA"/>
</dbReference>
<evidence type="ECO:0000313" key="8">
    <source>
        <dbReference type="EMBL" id="ADY58488.1"/>
    </source>
</evidence>
<keyword evidence="2 6" id="KW-0963">Cytoplasm</keyword>
<dbReference type="InterPro" id="IPR003761">
    <property type="entry name" value="Exonuc_VII_S"/>
</dbReference>
<comment type="subunit">
    <text evidence="6">Heterooligomer composed of large and small subunits.</text>
</comment>
<evidence type="ECO:0000256" key="4">
    <source>
        <dbReference type="ARBA" id="ARBA00022801"/>
    </source>
</evidence>
<evidence type="ECO:0000256" key="7">
    <source>
        <dbReference type="SAM" id="MobiDB-lite"/>
    </source>
</evidence>
<evidence type="ECO:0000256" key="6">
    <source>
        <dbReference type="HAMAP-Rule" id="MF_00337"/>
    </source>
</evidence>
<keyword evidence="5 6" id="KW-0269">Exonuclease</keyword>
<feature type="region of interest" description="Disordered" evidence="7">
    <location>
        <begin position="72"/>
        <end position="120"/>
    </location>
</feature>
<proteinExistence type="inferred from homology"/>
<dbReference type="STRING" id="756272.Plabr_0865"/>
<dbReference type="EC" id="3.1.11.6" evidence="6"/>
<dbReference type="NCBIfam" id="TIGR01280">
    <property type="entry name" value="xseB"/>
    <property type="match status" value="1"/>
</dbReference>
<accession>F0SI99</accession>
<evidence type="ECO:0000313" key="9">
    <source>
        <dbReference type="Proteomes" id="UP000006860"/>
    </source>
</evidence>
<comment type="function">
    <text evidence="6">Bidirectionally degrades single-stranded DNA into large acid-insoluble oligonucleotides, which are then degraded further into small acid-soluble oligonucleotides.</text>
</comment>
<dbReference type="OrthoDB" id="284990at2"/>
<dbReference type="Pfam" id="PF02609">
    <property type="entry name" value="Exonuc_VII_S"/>
    <property type="match status" value="1"/>
</dbReference>